<dbReference type="PROSITE" id="PS50977">
    <property type="entry name" value="HTH_TETR_2"/>
    <property type="match status" value="1"/>
</dbReference>
<evidence type="ECO:0000256" key="2">
    <source>
        <dbReference type="PROSITE-ProRule" id="PRU00335"/>
    </source>
</evidence>
<dbReference type="Proteomes" id="UP001216390">
    <property type="component" value="Chromosome"/>
</dbReference>
<evidence type="ECO:0000256" key="1">
    <source>
        <dbReference type="ARBA" id="ARBA00023125"/>
    </source>
</evidence>
<proteinExistence type="predicted"/>
<dbReference type="PRINTS" id="PR00455">
    <property type="entry name" value="HTHTETR"/>
</dbReference>
<accession>A0AAE9YGS4</accession>
<evidence type="ECO:0000313" key="4">
    <source>
        <dbReference type="EMBL" id="WCO67496.1"/>
    </source>
</evidence>
<dbReference type="KEGG" id="ima:PO878_02025"/>
<organism evidence="4 5">
    <name type="scientific">Iamia majanohamensis</name>
    <dbReference type="NCBI Taxonomy" id="467976"/>
    <lineage>
        <taxon>Bacteria</taxon>
        <taxon>Bacillati</taxon>
        <taxon>Actinomycetota</taxon>
        <taxon>Acidimicrobiia</taxon>
        <taxon>Acidimicrobiales</taxon>
        <taxon>Iamiaceae</taxon>
        <taxon>Iamia</taxon>
    </lineage>
</organism>
<dbReference type="EMBL" id="CP116942">
    <property type="protein sequence ID" value="WCO67496.1"/>
    <property type="molecule type" value="Genomic_DNA"/>
</dbReference>
<dbReference type="GO" id="GO:0003700">
    <property type="term" value="F:DNA-binding transcription factor activity"/>
    <property type="evidence" value="ECO:0007669"/>
    <property type="project" value="TreeGrafter"/>
</dbReference>
<dbReference type="GO" id="GO:0000976">
    <property type="term" value="F:transcription cis-regulatory region binding"/>
    <property type="evidence" value="ECO:0007669"/>
    <property type="project" value="TreeGrafter"/>
</dbReference>
<reference evidence="4" key="1">
    <citation type="submission" date="2023-01" db="EMBL/GenBank/DDBJ databases">
        <title>The diversity of Class Acidimicrobiia in South China Sea sediment environments and the proposal of Iamia marina sp. nov., a novel species of the genus Iamia.</title>
        <authorList>
            <person name="He Y."/>
            <person name="Tian X."/>
        </authorList>
    </citation>
    <scope>NUCLEOTIDE SEQUENCE</scope>
    <source>
        <strain evidence="4">DSM 19957</strain>
    </source>
</reference>
<gene>
    <name evidence="4" type="ORF">PO878_02025</name>
</gene>
<protein>
    <submittedName>
        <fullName evidence="4">TetR/AcrR family transcriptional regulator</fullName>
    </submittedName>
</protein>
<dbReference type="SUPFAM" id="SSF46689">
    <property type="entry name" value="Homeodomain-like"/>
    <property type="match status" value="1"/>
</dbReference>
<dbReference type="PANTHER" id="PTHR30055">
    <property type="entry name" value="HTH-TYPE TRANSCRIPTIONAL REGULATOR RUTR"/>
    <property type="match status" value="1"/>
</dbReference>
<sequence length="213" mass="23242">MAPAPPSSPAPERLSADARRTALLDAARALVAESGPAGVTMGAVAERASVTRALVYKHFAHKEEVLVALYRREARRLDRRIAAEVEAAPEGFEPKLRAFVGATLDALEEHGPFFTPLREAGADPRARQDQRGWDRRTVGYFAERAERDLGIDGRTARSALAVLFSGLRSLLAQMRSRPGAAQRRQLVDTYVEMTIGGLTRLAEGHPSGSDHHR</sequence>
<evidence type="ECO:0000259" key="3">
    <source>
        <dbReference type="PROSITE" id="PS50977"/>
    </source>
</evidence>
<feature type="DNA-binding region" description="H-T-H motif" evidence="2">
    <location>
        <begin position="40"/>
        <end position="59"/>
    </location>
</feature>
<keyword evidence="1 2" id="KW-0238">DNA-binding</keyword>
<dbReference type="InterPro" id="IPR001647">
    <property type="entry name" value="HTH_TetR"/>
</dbReference>
<dbReference type="Pfam" id="PF00440">
    <property type="entry name" value="TetR_N"/>
    <property type="match status" value="1"/>
</dbReference>
<evidence type="ECO:0000313" key="5">
    <source>
        <dbReference type="Proteomes" id="UP001216390"/>
    </source>
</evidence>
<name>A0AAE9YGS4_9ACTN</name>
<dbReference type="InterPro" id="IPR050109">
    <property type="entry name" value="HTH-type_TetR-like_transc_reg"/>
</dbReference>
<dbReference type="Gene3D" id="1.10.357.10">
    <property type="entry name" value="Tetracycline Repressor, domain 2"/>
    <property type="match status" value="1"/>
</dbReference>
<feature type="domain" description="HTH tetR-type" evidence="3">
    <location>
        <begin position="17"/>
        <end position="77"/>
    </location>
</feature>
<keyword evidence="5" id="KW-1185">Reference proteome</keyword>
<dbReference type="InterPro" id="IPR009057">
    <property type="entry name" value="Homeodomain-like_sf"/>
</dbReference>
<dbReference type="RefSeq" id="WP_272737017.1">
    <property type="nucleotide sequence ID" value="NZ_CP116942.1"/>
</dbReference>
<dbReference type="AlphaFoldDB" id="A0AAE9YGS4"/>
<dbReference type="PANTHER" id="PTHR30055:SF223">
    <property type="entry name" value="HTH-TYPE TRANSCRIPTIONAL REGULATOR UIDR"/>
    <property type="match status" value="1"/>
</dbReference>